<dbReference type="InterPro" id="IPR001254">
    <property type="entry name" value="Trypsin_dom"/>
</dbReference>
<dbReference type="CDD" id="cd00190">
    <property type="entry name" value="Tryp_SPc"/>
    <property type="match status" value="1"/>
</dbReference>
<dbReference type="InterPro" id="IPR009003">
    <property type="entry name" value="Peptidase_S1_PA"/>
</dbReference>
<dbReference type="EMBL" id="JACCFJ010000001">
    <property type="protein sequence ID" value="NYI86594.1"/>
    <property type="molecule type" value="Genomic_DNA"/>
</dbReference>
<dbReference type="PANTHER" id="PTHR24276">
    <property type="entry name" value="POLYSERASE-RELATED"/>
    <property type="match status" value="1"/>
</dbReference>
<feature type="signal peptide" evidence="3">
    <location>
        <begin position="1"/>
        <end position="26"/>
    </location>
</feature>
<dbReference type="InterPro" id="IPR043504">
    <property type="entry name" value="Peptidase_S1_PA_chymotrypsin"/>
</dbReference>
<feature type="chain" id="PRO_5032685642" evidence="3">
    <location>
        <begin position="27"/>
        <end position="248"/>
    </location>
</feature>
<accession>A0A853AVC8</accession>
<dbReference type="SMART" id="SM00020">
    <property type="entry name" value="Tryp_SPc"/>
    <property type="match status" value="1"/>
</dbReference>
<name>A0A853AVC8_9PSEU</name>
<dbReference type="InterPro" id="IPR001314">
    <property type="entry name" value="Peptidase_S1A"/>
</dbReference>
<dbReference type="Proteomes" id="UP000587002">
    <property type="component" value="Unassembled WGS sequence"/>
</dbReference>
<dbReference type="Gene3D" id="2.40.10.10">
    <property type="entry name" value="Trypsin-like serine proteases"/>
    <property type="match status" value="1"/>
</dbReference>
<sequence>MRKRSVLVSAIAAAGALGALGVPAVAQPDDVTPFIVGGHDATEEYSFMVSLQQQGQHTCGGSLIKPDWVVTAAHCVQGGGDFTVRVGSNDHTSGGEEASVTDVQTHPSGDIAVLQLDHALQATPIEIASESGDPGTATRIIGWGQTCAEPGCGPAPQVLQELDTQIVDDSSCTSIDGATEICTDNPGGDSGACYGDSGGPQIKGTSGSWELIGATSRAGNDDSTCATGPSIYTDVVAYADWVNQTTGG</sequence>
<comment type="caution">
    <text evidence="5">The sequence shown here is derived from an EMBL/GenBank/DDBJ whole genome shotgun (WGS) entry which is preliminary data.</text>
</comment>
<dbReference type="PROSITE" id="PS50240">
    <property type="entry name" value="TRYPSIN_DOM"/>
    <property type="match status" value="1"/>
</dbReference>
<dbReference type="GO" id="GO:0006508">
    <property type="term" value="P:proteolysis"/>
    <property type="evidence" value="ECO:0007669"/>
    <property type="project" value="UniProtKB-KW"/>
</dbReference>
<dbReference type="GO" id="GO:0004252">
    <property type="term" value="F:serine-type endopeptidase activity"/>
    <property type="evidence" value="ECO:0007669"/>
    <property type="project" value="InterPro"/>
</dbReference>
<keyword evidence="5" id="KW-0378">Hydrolase</keyword>
<evidence type="ECO:0000256" key="3">
    <source>
        <dbReference type="SAM" id="SignalP"/>
    </source>
</evidence>
<keyword evidence="5" id="KW-0645">Protease</keyword>
<proteinExistence type="inferred from homology"/>
<evidence type="ECO:0000313" key="6">
    <source>
        <dbReference type="Proteomes" id="UP000587002"/>
    </source>
</evidence>
<evidence type="ECO:0000313" key="5">
    <source>
        <dbReference type="EMBL" id="NYI86594.1"/>
    </source>
</evidence>
<dbReference type="InterPro" id="IPR018114">
    <property type="entry name" value="TRYPSIN_HIS"/>
</dbReference>
<dbReference type="AlphaFoldDB" id="A0A853AVC8"/>
<keyword evidence="3" id="KW-0732">Signal</keyword>
<evidence type="ECO:0000256" key="2">
    <source>
        <dbReference type="ARBA" id="ARBA00023157"/>
    </source>
</evidence>
<comment type="similarity">
    <text evidence="1">Belongs to the peptidase S1 family.</text>
</comment>
<dbReference type="Pfam" id="PF00089">
    <property type="entry name" value="Trypsin"/>
    <property type="match status" value="1"/>
</dbReference>
<dbReference type="InterPro" id="IPR050430">
    <property type="entry name" value="Peptidase_S1"/>
</dbReference>
<feature type="domain" description="Peptidase S1" evidence="4">
    <location>
        <begin position="35"/>
        <end position="247"/>
    </location>
</feature>
<organism evidence="5 6">
    <name type="scientific">Saccharopolyspora hordei</name>
    <dbReference type="NCBI Taxonomy" id="1838"/>
    <lineage>
        <taxon>Bacteria</taxon>
        <taxon>Bacillati</taxon>
        <taxon>Actinomycetota</taxon>
        <taxon>Actinomycetes</taxon>
        <taxon>Pseudonocardiales</taxon>
        <taxon>Pseudonocardiaceae</taxon>
        <taxon>Saccharopolyspora</taxon>
    </lineage>
</organism>
<dbReference type="PANTHER" id="PTHR24276:SF91">
    <property type="entry name" value="AT26814P-RELATED"/>
    <property type="match status" value="1"/>
</dbReference>
<evidence type="ECO:0000259" key="4">
    <source>
        <dbReference type="PROSITE" id="PS50240"/>
    </source>
</evidence>
<reference evidence="5 6" key="1">
    <citation type="submission" date="2020-07" db="EMBL/GenBank/DDBJ databases">
        <title>Sequencing the genomes of 1000 actinobacteria strains.</title>
        <authorList>
            <person name="Klenk H.-P."/>
        </authorList>
    </citation>
    <scope>NUCLEOTIDE SEQUENCE [LARGE SCALE GENOMIC DNA]</scope>
    <source>
        <strain evidence="5 6">DSM 44065</strain>
    </source>
</reference>
<gene>
    <name evidence="5" type="ORF">HNR68_005224</name>
</gene>
<protein>
    <submittedName>
        <fullName evidence="5">Secreted trypsin-like serine protease</fullName>
    </submittedName>
</protein>
<dbReference type="RefSeq" id="WP_179724344.1">
    <property type="nucleotide sequence ID" value="NZ_BAABFH010000001.1"/>
</dbReference>
<dbReference type="PRINTS" id="PR00722">
    <property type="entry name" value="CHYMOTRYPSIN"/>
</dbReference>
<keyword evidence="6" id="KW-1185">Reference proteome</keyword>
<dbReference type="SUPFAM" id="SSF50494">
    <property type="entry name" value="Trypsin-like serine proteases"/>
    <property type="match status" value="1"/>
</dbReference>
<dbReference type="PROSITE" id="PS00134">
    <property type="entry name" value="TRYPSIN_HIS"/>
    <property type="match status" value="1"/>
</dbReference>
<evidence type="ECO:0000256" key="1">
    <source>
        <dbReference type="ARBA" id="ARBA00007664"/>
    </source>
</evidence>
<keyword evidence="2" id="KW-1015">Disulfide bond</keyword>